<keyword evidence="2" id="KW-1185">Reference proteome</keyword>
<proteinExistence type="predicted"/>
<sequence>MMTTTTDLFDLEMAASRARQRVESAALDSISASHYYRDEERHADAAAEYAGEQLALAARDLVRAIEALPPQRQPIGWDATVVPS</sequence>
<dbReference type="STRING" id="512565.AMIS_21360"/>
<organism evidence="1 2">
    <name type="scientific">Actinoplanes missouriensis (strain ATCC 14538 / DSM 43046 / CBS 188.64 / JCM 3121 / NBRC 102363 / NCIMB 12654 / NRRL B-3342 / UNCC 431)</name>
    <dbReference type="NCBI Taxonomy" id="512565"/>
    <lineage>
        <taxon>Bacteria</taxon>
        <taxon>Bacillati</taxon>
        <taxon>Actinomycetota</taxon>
        <taxon>Actinomycetes</taxon>
        <taxon>Micromonosporales</taxon>
        <taxon>Micromonosporaceae</taxon>
        <taxon>Actinoplanes</taxon>
    </lineage>
</organism>
<evidence type="ECO:0000313" key="1">
    <source>
        <dbReference type="EMBL" id="BAL87356.1"/>
    </source>
</evidence>
<dbReference type="AlphaFoldDB" id="I0H2W9"/>
<evidence type="ECO:0000313" key="2">
    <source>
        <dbReference type="Proteomes" id="UP000007882"/>
    </source>
</evidence>
<dbReference type="PATRIC" id="fig|512565.3.peg.2134"/>
<protein>
    <submittedName>
        <fullName evidence="1">Uncharacterized protein</fullName>
    </submittedName>
</protein>
<dbReference type="KEGG" id="ams:AMIS_21360"/>
<accession>I0H2W9</accession>
<dbReference type="EMBL" id="AP012319">
    <property type="protein sequence ID" value="BAL87356.1"/>
    <property type="molecule type" value="Genomic_DNA"/>
</dbReference>
<gene>
    <name evidence="1" type="ordered locus">AMIS_21360</name>
</gene>
<dbReference type="Proteomes" id="UP000007882">
    <property type="component" value="Chromosome"/>
</dbReference>
<reference evidence="1 2" key="1">
    <citation type="submission" date="2012-02" db="EMBL/GenBank/DDBJ databases">
        <title>Complete genome sequence of Actinoplanes missouriensis 431 (= NBRC 102363).</title>
        <authorList>
            <person name="Ohnishi Y."/>
            <person name="Ishikawa J."/>
            <person name="Sekine M."/>
            <person name="Hosoyama A."/>
            <person name="Harada T."/>
            <person name="Narita H."/>
            <person name="Hata T."/>
            <person name="Konno Y."/>
            <person name="Tutikane K."/>
            <person name="Fujita N."/>
            <person name="Horinouchi S."/>
            <person name="Hayakawa M."/>
        </authorList>
    </citation>
    <scope>NUCLEOTIDE SEQUENCE [LARGE SCALE GENOMIC DNA]</scope>
    <source>
        <strain evidence="2">ATCC 14538 / DSM 43046 / CBS 188.64 / JCM 3121 / NBRC 102363 / NCIMB 12654 / NRRL B-3342 / UNCC 431</strain>
    </source>
</reference>
<name>I0H2W9_ACTM4</name>
<dbReference type="HOGENOM" id="CLU_2520171_0_0_11"/>